<gene>
    <name evidence="3" type="ORF">ACFPU1_01495</name>
</gene>
<evidence type="ECO:0000313" key="3">
    <source>
        <dbReference type="EMBL" id="MFC5711448.1"/>
    </source>
</evidence>
<dbReference type="GO" id="GO:0016757">
    <property type="term" value="F:glycosyltransferase activity"/>
    <property type="evidence" value="ECO:0007669"/>
    <property type="project" value="UniProtKB-KW"/>
</dbReference>
<evidence type="ECO:0000313" key="4">
    <source>
        <dbReference type="Proteomes" id="UP001596142"/>
    </source>
</evidence>
<keyword evidence="3" id="KW-0328">Glycosyltransferase</keyword>
<feature type="domain" description="Glycosyltransferase subfamily 4-like N-terminal" evidence="2">
    <location>
        <begin position="16"/>
        <end position="185"/>
    </location>
</feature>
<evidence type="ECO:0000259" key="2">
    <source>
        <dbReference type="Pfam" id="PF13439"/>
    </source>
</evidence>
<protein>
    <submittedName>
        <fullName evidence="3">Glycosyltransferase</fullName>
        <ecNumber evidence="3">2.4.-.-</ecNumber>
    </submittedName>
</protein>
<organism evidence="3 4">
    <name type="scientific">Thalassorhabdus alkalitolerans</name>
    <dbReference type="NCBI Taxonomy" id="2282697"/>
    <lineage>
        <taxon>Bacteria</taxon>
        <taxon>Bacillati</taxon>
        <taxon>Bacillota</taxon>
        <taxon>Bacilli</taxon>
        <taxon>Bacillales</taxon>
        <taxon>Bacillaceae</taxon>
        <taxon>Thalassorhabdus</taxon>
    </lineage>
</organism>
<dbReference type="SUPFAM" id="SSF53756">
    <property type="entry name" value="UDP-Glycosyltransferase/glycogen phosphorylase"/>
    <property type="match status" value="1"/>
</dbReference>
<dbReference type="EMBL" id="JBHSOZ010000002">
    <property type="protein sequence ID" value="MFC5711448.1"/>
    <property type="molecule type" value="Genomic_DNA"/>
</dbReference>
<proteinExistence type="predicted"/>
<accession>A0ABW0YLZ9</accession>
<dbReference type="Pfam" id="PF13439">
    <property type="entry name" value="Glyco_transf_4"/>
    <property type="match status" value="1"/>
</dbReference>
<sequence>MKKVLFCESGYNRFYGAQQSLYNFLVNVDKESIEAVVLCPNKGKFTEEINRVNIPVEIVSYPKVLDKTGEEAKSTNLITKVKMLIGGLRYLKKYMKYFKRNKVDLVYCNDIRSILTCGLAARLSGIPVLWYVRINKKLGVYNHIGANIASKIVVIADNVKTIFNDKYIFNAKEKFSTIYTGINLKEVDSVEETGSLIKELNLSPEIKLVGIIASIQPRKGQKDLVKSIVSLKKERCKSIENTKFLIIGDTQDVKQKEYLKEVKEIIKENNLQENVLFLGWRQDVLQILKQIHLLVLPSYSEGLPRTVLESLACNCPVIATNVAGTGEIINHKKNGMLVSPGDIEGLAKSLKYMLEDNRRLNKMGNEGRKTIEKKFEMEKYISELKEIVIKTAK</sequence>
<dbReference type="InterPro" id="IPR028098">
    <property type="entry name" value="Glyco_trans_4-like_N"/>
</dbReference>
<dbReference type="PANTHER" id="PTHR12526">
    <property type="entry name" value="GLYCOSYLTRANSFERASE"/>
    <property type="match status" value="1"/>
</dbReference>
<name>A0ABW0YLZ9_9BACI</name>
<dbReference type="Gene3D" id="3.40.50.2000">
    <property type="entry name" value="Glycogen Phosphorylase B"/>
    <property type="match status" value="2"/>
</dbReference>
<dbReference type="RefSeq" id="WP_385937709.1">
    <property type="nucleotide sequence ID" value="NZ_JBHSOZ010000002.1"/>
</dbReference>
<dbReference type="PANTHER" id="PTHR12526:SF630">
    <property type="entry name" value="GLYCOSYLTRANSFERASE"/>
    <property type="match status" value="1"/>
</dbReference>
<feature type="domain" description="Glycosyl transferase family 1" evidence="1">
    <location>
        <begin position="198"/>
        <end position="369"/>
    </location>
</feature>
<evidence type="ECO:0000259" key="1">
    <source>
        <dbReference type="Pfam" id="PF00534"/>
    </source>
</evidence>
<comment type="caution">
    <text evidence="3">The sequence shown here is derived from an EMBL/GenBank/DDBJ whole genome shotgun (WGS) entry which is preliminary data.</text>
</comment>
<dbReference type="Proteomes" id="UP001596142">
    <property type="component" value="Unassembled WGS sequence"/>
</dbReference>
<keyword evidence="4" id="KW-1185">Reference proteome</keyword>
<dbReference type="InterPro" id="IPR001296">
    <property type="entry name" value="Glyco_trans_1"/>
</dbReference>
<dbReference type="EC" id="2.4.-.-" evidence="3"/>
<dbReference type="Pfam" id="PF00534">
    <property type="entry name" value="Glycos_transf_1"/>
    <property type="match status" value="1"/>
</dbReference>
<keyword evidence="3" id="KW-0808">Transferase</keyword>
<reference evidence="4" key="1">
    <citation type="journal article" date="2019" name="Int. J. Syst. Evol. Microbiol.">
        <title>The Global Catalogue of Microorganisms (GCM) 10K type strain sequencing project: providing services to taxonomists for standard genome sequencing and annotation.</title>
        <authorList>
            <consortium name="The Broad Institute Genomics Platform"/>
            <consortium name="The Broad Institute Genome Sequencing Center for Infectious Disease"/>
            <person name="Wu L."/>
            <person name="Ma J."/>
        </authorList>
    </citation>
    <scope>NUCLEOTIDE SEQUENCE [LARGE SCALE GENOMIC DNA]</scope>
    <source>
        <strain evidence="4">CECT 7184</strain>
    </source>
</reference>